<protein>
    <submittedName>
        <fullName evidence="4">N-acetylmuramoyl-L-alanine amidase</fullName>
        <ecNumber evidence="4">3.5.1.28</ecNumber>
    </submittedName>
</protein>
<dbReference type="Gene3D" id="3.40.630.40">
    <property type="entry name" value="Zn-dependent exopeptidases"/>
    <property type="match status" value="1"/>
</dbReference>
<keyword evidence="2" id="KW-0175">Coiled coil</keyword>
<feature type="coiled-coil region" evidence="2">
    <location>
        <begin position="59"/>
        <end position="89"/>
    </location>
</feature>
<keyword evidence="5" id="KW-1185">Reference proteome</keyword>
<dbReference type="Pfam" id="PF01520">
    <property type="entry name" value="Amidase_3"/>
    <property type="match status" value="1"/>
</dbReference>
<dbReference type="InterPro" id="IPR002508">
    <property type="entry name" value="MurNAc-LAA_cat"/>
</dbReference>
<organism evidence="4 5">
    <name type="scientific">Romboutsia sedimentorum</name>
    <dbReference type="NCBI Taxonomy" id="1368474"/>
    <lineage>
        <taxon>Bacteria</taxon>
        <taxon>Bacillati</taxon>
        <taxon>Bacillota</taxon>
        <taxon>Clostridia</taxon>
        <taxon>Peptostreptococcales</taxon>
        <taxon>Peptostreptococcaceae</taxon>
        <taxon>Romboutsia</taxon>
    </lineage>
</organism>
<dbReference type="InterPro" id="IPR050695">
    <property type="entry name" value="N-acetylmuramoyl_amidase_3"/>
</dbReference>
<dbReference type="PANTHER" id="PTHR30404:SF0">
    <property type="entry name" value="N-ACETYLMURAMOYL-L-ALANINE AMIDASE AMIC"/>
    <property type="match status" value="1"/>
</dbReference>
<dbReference type="EMBL" id="JASKYM010000002">
    <property type="protein sequence ID" value="MDK2562991.1"/>
    <property type="molecule type" value="Genomic_DNA"/>
</dbReference>
<evidence type="ECO:0000259" key="3">
    <source>
        <dbReference type="SMART" id="SM00646"/>
    </source>
</evidence>
<sequence>MSTKKTTNNTRRTTRRKLKKKKLNKKRLVFLICIICIFIFGINRATLGISKVAQNIDNMKKQEVEKQKAIEAQKQYNLENEKKDALNKKYTIAIDPGHGGKDKGNLGTYAVDGDSKKTVYEKDLDLQIGKKVAGILSKQNDIQVVLTRSDDESVSVDDRVKMINSQSPYVDALVSIHMNAQLGDDSAYGTETYYRMENNSGDKSLELAKYVQKSIASYIPIRDRGVKQQVLEVLRDTRVPAVLVECGFISNPKEQQKLIDEKYQDKLAEGIAQGVLSFLDQHAKR</sequence>
<dbReference type="GO" id="GO:0008745">
    <property type="term" value="F:N-acetylmuramoyl-L-alanine amidase activity"/>
    <property type="evidence" value="ECO:0007669"/>
    <property type="project" value="UniProtKB-EC"/>
</dbReference>
<evidence type="ECO:0000256" key="2">
    <source>
        <dbReference type="SAM" id="Coils"/>
    </source>
</evidence>
<dbReference type="RefSeq" id="WP_284131961.1">
    <property type="nucleotide sequence ID" value="NZ_JASKYM010000002.1"/>
</dbReference>
<evidence type="ECO:0000313" key="5">
    <source>
        <dbReference type="Proteomes" id="UP001301012"/>
    </source>
</evidence>
<dbReference type="Proteomes" id="UP001301012">
    <property type="component" value="Unassembled WGS sequence"/>
</dbReference>
<dbReference type="SUPFAM" id="SSF53187">
    <property type="entry name" value="Zn-dependent exopeptidases"/>
    <property type="match status" value="1"/>
</dbReference>
<dbReference type="CDD" id="cd02696">
    <property type="entry name" value="MurNAc-LAA"/>
    <property type="match status" value="1"/>
</dbReference>
<name>A0ABT7E7V6_9FIRM</name>
<proteinExistence type="predicted"/>
<dbReference type="PANTHER" id="PTHR30404">
    <property type="entry name" value="N-ACETYLMURAMOYL-L-ALANINE AMIDASE"/>
    <property type="match status" value="1"/>
</dbReference>
<accession>A0ABT7E7V6</accession>
<comment type="caution">
    <text evidence="4">The sequence shown here is derived from an EMBL/GenBank/DDBJ whole genome shotgun (WGS) entry which is preliminary data.</text>
</comment>
<dbReference type="SMART" id="SM00646">
    <property type="entry name" value="Ami_3"/>
    <property type="match status" value="1"/>
</dbReference>
<feature type="domain" description="MurNAc-LAA" evidence="3">
    <location>
        <begin position="160"/>
        <end position="276"/>
    </location>
</feature>
<gene>
    <name evidence="4" type="ORF">QOZ84_05495</name>
</gene>
<keyword evidence="1 4" id="KW-0378">Hydrolase</keyword>
<reference evidence="4 5" key="1">
    <citation type="submission" date="2023-05" db="EMBL/GenBank/DDBJ databases">
        <title>Rombocin, a short stable natural nisin variant, displays selective antimicrobial activity against Listeria monocytogenes and employs dual mode of action to kill target bacterial strains.</title>
        <authorList>
            <person name="Wambui J."/>
            <person name="Stephan R."/>
            <person name="Kuipers O.P."/>
        </authorList>
    </citation>
    <scope>NUCLEOTIDE SEQUENCE [LARGE SCALE GENOMIC DNA]</scope>
    <source>
        <strain evidence="4 5">RC002</strain>
    </source>
</reference>
<evidence type="ECO:0000256" key="1">
    <source>
        <dbReference type="ARBA" id="ARBA00022801"/>
    </source>
</evidence>
<evidence type="ECO:0000313" key="4">
    <source>
        <dbReference type="EMBL" id="MDK2562991.1"/>
    </source>
</evidence>
<dbReference type="EC" id="3.5.1.28" evidence="4"/>